<dbReference type="InterPro" id="IPR020579">
    <property type="entry name" value="Exonuc_VII_lsu_C"/>
</dbReference>
<proteinExistence type="inferred from homology"/>
<keyword evidence="1 5" id="KW-0963">Cytoplasm</keyword>
<dbReference type="RefSeq" id="WP_323738565.1">
    <property type="nucleotide sequence ID" value="NZ_CP112932.1"/>
</dbReference>
<comment type="subunit">
    <text evidence="5">Heterooligomer composed of large and small subunits.</text>
</comment>
<evidence type="ECO:0000256" key="2">
    <source>
        <dbReference type="ARBA" id="ARBA00022722"/>
    </source>
</evidence>
<evidence type="ECO:0000256" key="4">
    <source>
        <dbReference type="ARBA" id="ARBA00022839"/>
    </source>
</evidence>
<comment type="subcellular location">
    <subcellularLocation>
        <location evidence="5 6">Cytoplasm</location>
    </subcellularLocation>
</comment>
<organism evidence="9 10">
    <name type="scientific">Candidatus Trichorickettsia mobilis</name>
    <dbReference type="NCBI Taxonomy" id="1346319"/>
    <lineage>
        <taxon>Bacteria</taxon>
        <taxon>Pseudomonadati</taxon>
        <taxon>Pseudomonadota</taxon>
        <taxon>Alphaproteobacteria</taxon>
        <taxon>Rickettsiales</taxon>
        <taxon>Rickettsiaceae</taxon>
        <taxon>Rickettsieae</taxon>
        <taxon>Candidatus Trichorickettsia</taxon>
    </lineage>
</organism>
<dbReference type="InterPro" id="IPR025824">
    <property type="entry name" value="OB-fold_nuc-bd_dom"/>
</dbReference>
<dbReference type="Proteomes" id="UP001326613">
    <property type="component" value="Chromosome"/>
</dbReference>
<comment type="catalytic activity">
    <reaction evidence="5 6">
        <text>Exonucleolytic cleavage in either 5'- to 3'- or 3'- to 5'-direction to yield nucleoside 5'-phosphates.</text>
        <dbReference type="EC" id="3.1.11.6"/>
    </reaction>
</comment>
<feature type="domain" description="OB-fold nucleic acid binding" evidence="8">
    <location>
        <begin position="15"/>
        <end position="108"/>
    </location>
</feature>
<dbReference type="Pfam" id="PF13742">
    <property type="entry name" value="tRNA_anti_2"/>
    <property type="match status" value="1"/>
</dbReference>
<comment type="function">
    <text evidence="5">Bidirectionally degrades single-stranded DNA into large acid-insoluble oligonucleotides, which are then degraded further into small acid-soluble oligonucleotides.</text>
</comment>
<evidence type="ECO:0000256" key="3">
    <source>
        <dbReference type="ARBA" id="ARBA00022801"/>
    </source>
</evidence>
<protein>
    <recommendedName>
        <fullName evidence="5">Exodeoxyribonuclease 7 large subunit</fullName>
        <ecNumber evidence="5">3.1.11.6</ecNumber>
    </recommendedName>
    <alternativeName>
        <fullName evidence="5">Exodeoxyribonuclease VII large subunit</fullName>
        <shortName evidence="5">Exonuclease VII large subunit</shortName>
    </alternativeName>
</protein>
<dbReference type="InterPro" id="IPR003753">
    <property type="entry name" value="Exonuc_VII_L"/>
</dbReference>
<accession>A0ABZ0USL1</accession>
<dbReference type="CDD" id="cd04489">
    <property type="entry name" value="ExoVII_LU_OBF"/>
    <property type="match status" value="1"/>
</dbReference>
<evidence type="ECO:0000259" key="7">
    <source>
        <dbReference type="Pfam" id="PF02601"/>
    </source>
</evidence>
<evidence type="ECO:0000256" key="6">
    <source>
        <dbReference type="RuleBase" id="RU004355"/>
    </source>
</evidence>
<gene>
    <name evidence="5" type="primary">xseA</name>
    <name evidence="9" type="ORF">Trichorick_00384</name>
</gene>
<evidence type="ECO:0000256" key="1">
    <source>
        <dbReference type="ARBA" id="ARBA00022490"/>
    </source>
</evidence>
<keyword evidence="4 5" id="KW-0269">Exonuclease</keyword>
<name>A0ABZ0USL1_9RICK</name>
<dbReference type="PANTHER" id="PTHR30008">
    <property type="entry name" value="EXODEOXYRIBONUCLEASE 7 LARGE SUBUNIT"/>
    <property type="match status" value="1"/>
</dbReference>
<keyword evidence="3 5" id="KW-0378">Hydrolase</keyword>
<dbReference type="HAMAP" id="MF_00378">
    <property type="entry name" value="Exonuc_7_L"/>
    <property type="match status" value="1"/>
</dbReference>
<dbReference type="PANTHER" id="PTHR30008:SF0">
    <property type="entry name" value="EXODEOXYRIBONUCLEASE 7 LARGE SUBUNIT"/>
    <property type="match status" value="1"/>
</dbReference>
<sequence>MLANSLTNSQSLKEFSVNEISNIIKELLELNLGVVRIRGEISGLKIASSGHAYFNLKDHLAVLGCTCWRPTLAKLKVPLADGMEVIATGKVTAYAGQSRYQLSVEKIDAAGDGLWMQILTQRQEKLAKEGLFAIENKKPLPFMPKRIGVVTSITGVVIKDIIHRIVNRLPTSIIIWPVTVQGENSAAEIASAISGFNNLDDEYKPDVIIVARGGGSIEDLWSFNEEIVVRSTVASNIPIISAVGHETDYTLIDFAADKRAPTPTAAAEFAVPVATDLHYTLKMHYNRLLNSITQLLKYQQQVIGSYVKILRYPTYYIETGAQKVDELGLRLLESMPNLLQFKSSIVTQLTINRLNPGHYIDYCSLQLNNLHDNLTRSFNKIFDNYNYKLHLNSQLLSSLDYNNTLRRGFTMIKTEDGKIVSSRQEAILDNKFSVKFHDGELLVQKLH</sequence>
<keyword evidence="10" id="KW-1185">Reference proteome</keyword>
<feature type="domain" description="Exonuclease VII large subunit C-terminal" evidence="7">
    <location>
        <begin position="131"/>
        <end position="442"/>
    </location>
</feature>
<dbReference type="NCBIfam" id="TIGR00237">
    <property type="entry name" value="xseA"/>
    <property type="match status" value="1"/>
</dbReference>
<dbReference type="EMBL" id="CP112932">
    <property type="protein sequence ID" value="WPY00506.1"/>
    <property type="molecule type" value="Genomic_DNA"/>
</dbReference>
<dbReference type="EC" id="3.1.11.6" evidence="5"/>
<evidence type="ECO:0000256" key="5">
    <source>
        <dbReference type="HAMAP-Rule" id="MF_00378"/>
    </source>
</evidence>
<evidence type="ECO:0000313" key="10">
    <source>
        <dbReference type="Proteomes" id="UP001326613"/>
    </source>
</evidence>
<reference evidence="9 10" key="1">
    <citation type="submission" date="2022-10" db="EMBL/GenBank/DDBJ databases">
        <title>Host association and intracellularity evolved multiple times independently in the Rickettsiales.</title>
        <authorList>
            <person name="Castelli M."/>
            <person name="Nardi T."/>
            <person name="Gammuto L."/>
            <person name="Bellinzona G."/>
            <person name="Sabaneyeva E."/>
            <person name="Potekhin A."/>
            <person name="Serra V."/>
            <person name="Petroni G."/>
            <person name="Sassera D."/>
        </authorList>
    </citation>
    <scope>NUCLEOTIDE SEQUENCE [LARGE SCALE GENOMIC DNA]</scope>
    <source>
        <strain evidence="9 10">Kr 154-4</strain>
    </source>
</reference>
<dbReference type="Pfam" id="PF02601">
    <property type="entry name" value="Exonuc_VII_L"/>
    <property type="match status" value="1"/>
</dbReference>
<evidence type="ECO:0000259" key="8">
    <source>
        <dbReference type="Pfam" id="PF13742"/>
    </source>
</evidence>
<comment type="similarity">
    <text evidence="5 6">Belongs to the XseA family.</text>
</comment>
<keyword evidence="2 5" id="KW-0540">Nuclease</keyword>
<evidence type="ECO:0000313" key="9">
    <source>
        <dbReference type="EMBL" id="WPY00506.1"/>
    </source>
</evidence>